<evidence type="ECO:0000259" key="14">
    <source>
        <dbReference type="PROSITE" id="PS50271"/>
    </source>
</evidence>
<comment type="function">
    <text evidence="10">Recognizes and hydrolyzes the peptide bond at the C-terminal Gly of ubiquitin. Involved in the processing of poly-ubiquitin precursors as well as that of ubiquitinated proteins. Is involved in resistance to the arginine analog canavanine (CAN).</text>
</comment>
<dbReference type="Proteomes" id="UP001374584">
    <property type="component" value="Unassembled WGS sequence"/>
</dbReference>
<evidence type="ECO:0000256" key="10">
    <source>
        <dbReference type="ARBA" id="ARBA00058678"/>
    </source>
</evidence>
<evidence type="ECO:0000256" key="12">
    <source>
        <dbReference type="SAM" id="MobiDB-lite"/>
    </source>
</evidence>
<evidence type="ECO:0000256" key="4">
    <source>
        <dbReference type="ARBA" id="ARBA00022670"/>
    </source>
</evidence>
<evidence type="ECO:0000256" key="1">
    <source>
        <dbReference type="ARBA" id="ARBA00000707"/>
    </source>
</evidence>
<feature type="compositionally biased region" description="Polar residues" evidence="12">
    <location>
        <begin position="687"/>
        <end position="696"/>
    </location>
</feature>
<comment type="catalytic activity">
    <reaction evidence="1">
        <text>Thiol-dependent hydrolysis of ester, thioester, amide, peptide and isopeptide bonds formed by the C-terminal Gly of ubiquitin (a 76-residue protein attached to proteins as an intracellular targeting signal).</text>
        <dbReference type="EC" id="3.4.19.12"/>
    </reaction>
</comment>
<gene>
    <name evidence="15" type="ORF">VNO80_05122</name>
</gene>
<keyword evidence="4" id="KW-0645">Protease</keyword>
<name>A0AAN9P1Z0_PHACN</name>
<feature type="region of interest" description="Disordered" evidence="12">
    <location>
        <begin position="669"/>
        <end position="711"/>
    </location>
</feature>
<dbReference type="GO" id="GO:0016579">
    <property type="term" value="P:protein deubiquitination"/>
    <property type="evidence" value="ECO:0007669"/>
    <property type="project" value="InterPro"/>
</dbReference>
<feature type="compositionally biased region" description="Polar residues" evidence="12">
    <location>
        <begin position="570"/>
        <end position="589"/>
    </location>
</feature>
<dbReference type="PROSITE" id="PS50235">
    <property type="entry name" value="USP_3"/>
    <property type="match status" value="1"/>
</dbReference>
<evidence type="ECO:0000256" key="5">
    <source>
        <dbReference type="ARBA" id="ARBA00022723"/>
    </source>
</evidence>
<feature type="compositionally biased region" description="Basic residues" evidence="12">
    <location>
        <begin position="232"/>
        <end position="243"/>
    </location>
</feature>
<evidence type="ECO:0000259" key="13">
    <source>
        <dbReference type="PROSITE" id="PS50235"/>
    </source>
</evidence>
<feature type="domain" description="UBP-type" evidence="14">
    <location>
        <begin position="193"/>
        <end position="329"/>
    </location>
</feature>
<dbReference type="SUPFAM" id="SSF57850">
    <property type="entry name" value="RING/U-box"/>
    <property type="match status" value="1"/>
</dbReference>
<feature type="domain" description="USP" evidence="13">
    <location>
        <begin position="377"/>
        <end position="1121"/>
    </location>
</feature>
<dbReference type="InterPro" id="IPR028889">
    <property type="entry name" value="USP"/>
</dbReference>
<proteinExistence type="inferred from homology"/>
<dbReference type="GO" id="GO:0004843">
    <property type="term" value="F:cysteine-type deubiquitinase activity"/>
    <property type="evidence" value="ECO:0007669"/>
    <property type="project" value="UniProtKB-EC"/>
</dbReference>
<evidence type="ECO:0000256" key="7">
    <source>
        <dbReference type="ARBA" id="ARBA00022786"/>
    </source>
</evidence>
<feature type="compositionally biased region" description="Basic residues" evidence="12">
    <location>
        <begin position="545"/>
        <end position="562"/>
    </location>
</feature>
<dbReference type="PANTHER" id="PTHR24006">
    <property type="entry name" value="UBIQUITIN CARBOXYL-TERMINAL HYDROLASE"/>
    <property type="match status" value="1"/>
</dbReference>
<dbReference type="GO" id="GO:0005829">
    <property type="term" value="C:cytosol"/>
    <property type="evidence" value="ECO:0007669"/>
    <property type="project" value="TreeGrafter"/>
</dbReference>
<feature type="region of interest" description="Disordered" evidence="12">
    <location>
        <begin position="969"/>
        <end position="991"/>
    </location>
</feature>
<keyword evidence="9" id="KW-0862">Zinc</keyword>
<dbReference type="InterPro" id="IPR013083">
    <property type="entry name" value="Znf_RING/FYVE/PHD"/>
</dbReference>
<evidence type="ECO:0000313" key="15">
    <source>
        <dbReference type="EMBL" id="KAK7379658.1"/>
    </source>
</evidence>
<dbReference type="EC" id="3.4.19.12" evidence="3"/>
<dbReference type="FunFam" id="3.90.70.10:FF:000350">
    <property type="entry name" value="Ubiquitinyl hydrolase 1"/>
    <property type="match status" value="1"/>
</dbReference>
<evidence type="ECO:0000256" key="6">
    <source>
        <dbReference type="ARBA" id="ARBA00022771"/>
    </source>
</evidence>
<dbReference type="InterPro" id="IPR038765">
    <property type="entry name" value="Papain-like_cys_pep_sf"/>
</dbReference>
<evidence type="ECO:0000313" key="16">
    <source>
        <dbReference type="Proteomes" id="UP001374584"/>
    </source>
</evidence>
<dbReference type="Gene3D" id="3.90.70.10">
    <property type="entry name" value="Cysteine proteinases"/>
    <property type="match status" value="3"/>
</dbReference>
<dbReference type="PROSITE" id="PS00973">
    <property type="entry name" value="USP_2"/>
    <property type="match status" value="1"/>
</dbReference>
<keyword evidence="16" id="KW-1185">Reference proteome</keyword>
<dbReference type="Pfam" id="PF02148">
    <property type="entry name" value="zf-UBP"/>
    <property type="match status" value="1"/>
</dbReference>
<dbReference type="InterPro" id="IPR001607">
    <property type="entry name" value="Znf_UBP"/>
</dbReference>
<keyword evidence="6 11" id="KW-0863">Zinc-finger</keyword>
<reference evidence="15 16" key="1">
    <citation type="submission" date="2024-01" db="EMBL/GenBank/DDBJ databases">
        <title>The genomes of 5 underutilized Papilionoideae crops provide insights into root nodulation and disease resistanc.</title>
        <authorList>
            <person name="Jiang F."/>
        </authorList>
    </citation>
    <scope>NUCLEOTIDE SEQUENCE [LARGE SCALE GENOMIC DNA]</scope>
    <source>
        <strain evidence="15">JINMINGXINNONG_FW02</strain>
        <tissue evidence="15">Leaves</tissue>
    </source>
</reference>
<dbReference type="SUPFAM" id="SSF54001">
    <property type="entry name" value="Cysteine proteinases"/>
    <property type="match status" value="1"/>
</dbReference>
<dbReference type="InterPro" id="IPR018200">
    <property type="entry name" value="USP_CS"/>
</dbReference>
<feature type="compositionally biased region" description="Basic and acidic residues" evidence="12">
    <location>
        <begin position="669"/>
        <end position="685"/>
    </location>
</feature>
<dbReference type="InterPro" id="IPR050164">
    <property type="entry name" value="Peptidase_C19"/>
</dbReference>
<evidence type="ECO:0000256" key="9">
    <source>
        <dbReference type="ARBA" id="ARBA00022833"/>
    </source>
</evidence>
<comment type="caution">
    <text evidence="15">The sequence shown here is derived from an EMBL/GenBank/DDBJ whole genome shotgun (WGS) entry which is preliminary data.</text>
</comment>
<dbReference type="AlphaFoldDB" id="A0AAN9P1Z0"/>
<feature type="region of interest" description="Disordered" evidence="12">
    <location>
        <begin position="229"/>
        <end position="248"/>
    </location>
</feature>
<dbReference type="PANTHER" id="PTHR24006:SF781">
    <property type="entry name" value="LD34905P"/>
    <property type="match status" value="1"/>
</dbReference>
<dbReference type="Pfam" id="PF00443">
    <property type="entry name" value="UCH"/>
    <property type="match status" value="1"/>
</dbReference>
<protein>
    <recommendedName>
        <fullName evidence="3">ubiquitinyl hydrolase 1</fullName>
        <ecNumber evidence="3">3.4.19.12</ecNumber>
    </recommendedName>
</protein>
<evidence type="ECO:0000256" key="3">
    <source>
        <dbReference type="ARBA" id="ARBA00012759"/>
    </source>
</evidence>
<dbReference type="FunFam" id="3.30.40.10:FF:000900">
    <property type="entry name" value="Ubiquitinyl hydrolase 1"/>
    <property type="match status" value="1"/>
</dbReference>
<dbReference type="Gene3D" id="3.30.40.10">
    <property type="entry name" value="Zinc/RING finger domain, C3HC4 (zinc finger)"/>
    <property type="match status" value="1"/>
</dbReference>
<keyword evidence="7" id="KW-0833">Ubl conjugation pathway</keyword>
<organism evidence="15 16">
    <name type="scientific">Phaseolus coccineus</name>
    <name type="common">Scarlet runner bean</name>
    <name type="synonym">Phaseolus multiflorus</name>
    <dbReference type="NCBI Taxonomy" id="3886"/>
    <lineage>
        <taxon>Eukaryota</taxon>
        <taxon>Viridiplantae</taxon>
        <taxon>Streptophyta</taxon>
        <taxon>Embryophyta</taxon>
        <taxon>Tracheophyta</taxon>
        <taxon>Spermatophyta</taxon>
        <taxon>Magnoliopsida</taxon>
        <taxon>eudicotyledons</taxon>
        <taxon>Gunneridae</taxon>
        <taxon>Pentapetalae</taxon>
        <taxon>rosids</taxon>
        <taxon>fabids</taxon>
        <taxon>Fabales</taxon>
        <taxon>Fabaceae</taxon>
        <taxon>Papilionoideae</taxon>
        <taxon>50 kb inversion clade</taxon>
        <taxon>NPAAA clade</taxon>
        <taxon>indigoferoid/millettioid clade</taxon>
        <taxon>Phaseoleae</taxon>
        <taxon>Phaseolus</taxon>
    </lineage>
</organism>
<comment type="similarity">
    <text evidence="2">Belongs to the peptidase C19 family.</text>
</comment>
<dbReference type="PROSITE" id="PS00972">
    <property type="entry name" value="USP_1"/>
    <property type="match status" value="1"/>
</dbReference>
<dbReference type="GO" id="GO:0006508">
    <property type="term" value="P:proteolysis"/>
    <property type="evidence" value="ECO:0007669"/>
    <property type="project" value="UniProtKB-KW"/>
</dbReference>
<dbReference type="SMART" id="SM00290">
    <property type="entry name" value="ZnF_UBP"/>
    <property type="match status" value="1"/>
</dbReference>
<evidence type="ECO:0000256" key="11">
    <source>
        <dbReference type="PROSITE-ProRule" id="PRU00502"/>
    </source>
</evidence>
<evidence type="ECO:0000256" key="2">
    <source>
        <dbReference type="ARBA" id="ARBA00009085"/>
    </source>
</evidence>
<dbReference type="EMBL" id="JAYMYR010000002">
    <property type="protein sequence ID" value="KAK7379658.1"/>
    <property type="molecule type" value="Genomic_DNA"/>
</dbReference>
<accession>A0AAN9P1Z0</accession>
<feature type="region of interest" description="Disordered" evidence="12">
    <location>
        <begin position="535"/>
        <end position="602"/>
    </location>
</feature>
<keyword evidence="8" id="KW-0378">Hydrolase</keyword>
<dbReference type="GO" id="GO:0008270">
    <property type="term" value="F:zinc ion binding"/>
    <property type="evidence" value="ECO:0007669"/>
    <property type="project" value="UniProtKB-KW"/>
</dbReference>
<dbReference type="PROSITE" id="PS50271">
    <property type="entry name" value="ZF_UBP"/>
    <property type="match status" value="1"/>
</dbReference>
<sequence length="1121" mass="123246">MNGSSFNRSHISKSGFVLGQDRHMPTGPRGADRVVTLSGLEPNQTKRCTSLVRGILTAQTTQLLFIFIFFVSSSSFLSISYSIYLSLSLSLSLSLCLSIFSLTHSPLLTNPSFHPFSTPFHSLAAYLKFSIFIPPDVFACEQRELMGKKVRKKSRGSAKEKGVATHLPKKVIESTNPTVESVDEGVLSPKETKFCPHLVKAVNLSRLSTKFESCGSVRCEDCIEGATDRRSGKGKGKNGKKKGGASLDSKSESKSIWVCLECGQYTCGGVGLPITPHCHVVGHARKNRHHLVVHFDKPQLCWCFPCSMLIQVDNIEKTDESSHLLSDVVKLLKGRSQEKSSVDIEDVSAGDSSITSDIKSRALFTNDSTVQGGYVVRGMLNLGNTCFFNSVMQNLLAMNRLRDNFLKLDSPVGPLISSLKKLFTETNPVSGLKNVINPRSFFGCVCSKSPQFRGYQQHDSHELLRCLLDGLSTEEMAGRKQNGSPKRDGTSSNTLVDALFGGQISSTVCCIECGHFSTVYEPFLDLSLSVPTKKPPLRKAQQVPRTKKGKLPAKKGGKTRVKVNRDTDPSPVQTLSSQLASHQSYSPDQSAAGEMGTSSGYSKLLGSEQINSVTDKEELSSSNLVIAGEPQRKQVLDNGALKTSEDCTWLDYVEAGTVIDECDFISQKEDAPEVQDTESKEECSNEFHGQTSSESNGPVCLPKDDQNLRPEFSSANGWEDEVPLQVQDSEVLLLPYKEESSSAAEIIGGEGEASSSVLGGHPEESEFDGFGDLFNEPEVVAGPAPRPSSCSEGMEASFIIGSNSESDPDEVDDTDSPVSVESCLAHFIKPELLSDENAWHCENCSKVLRQKMEKEKQARAVSDGKESGIHDEPWLAVNSCSVNVRTNGNGSIKNHQNIESLVSRDKHDTNLENGQRDELSLVLNERDTGAFEMEGTHNDELQSSRFHNVCNEESCSHLDADSCTAENFQRNSPMIDNDDNESGDADSNSVKVKRDATKRVLIYKAPPVLTIHLKRFSQDARGRLSKLNGHVNFREKMDIRPYIDPRCIIEEKYEYQLVGLVEHSGTMRGGHYVAYVRGGHRNSGKENEGSTWYQASDAYVREVSLDEVLRCEAYILFYEKA</sequence>
<dbReference type="InterPro" id="IPR001394">
    <property type="entry name" value="Peptidase_C19_UCH"/>
</dbReference>
<evidence type="ECO:0000256" key="8">
    <source>
        <dbReference type="ARBA" id="ARBA00022801"/>
    </source>
</evidence>
<keyword evidence="5" id="KW-0479">Metal-binding</keyword>
<dbReference type="GO" id="GO:0005634">
    <property type="term" value="C:nucleus"/>
    <property type="evidence" value="ECO:0007669"/>
    <property type="project" value="TreeGrafter"/>
</dbReference>